<proteinExistence type="predicted"/>
<dbReference type="Proteomes" id="UP000600918">
    <property type="component" value="Unassembled WGS sequence"/>
</dbReference>
<organism evidence="1 2">
    <name type="scientific">Vespula pensylvanica</name>
    <name type="common">Western yellow jacket</name>
    <name type="synonym">Wasp</name>
    <dbReference type="NCBI Taxonomy" id="30213"/>
    <lineage>
        <taxon>Eukaryota</taxon>
        <taxon>Metazoa</taxon>
        <taxon>Ecdysozoa</taxon>
        <taxon>Arthropoda</taxon>
        <taxon>Hexapoda</taxon>
        <taxon>Insecta</taxon>
        <taxon>Pterygota</taxon>
        <taxon>Neoptera</taxon>
        <taxon>Endopterygota</taxon>
        <taxon>Hymenoptera</taxon>
        <taxon>Apocrita</taxon>
        <taxon>Aculeata</taxon>
        <taxon>Vespoidea</taxon>
        <taxon>Vespidae</taxon>
        <taxon>Vespinae</taxon>
        <taxon>Vespula</taxon>
    </lineage>
</organism>
<dbReference type="EMBL" id="JACSDY010000011">
    <property type="protein sequence ID" value="KAF7415422.1"/>
    <property type="molecule type" value="Genomic_DNA"/>
</dbReference>
<keyword evidence="2" id="KW-1185">Reference proteome</keyword>
<evidence type="ECO:0000313" key="2">
    <source>
        <dbReference type="Proteomes" id="UP000600918"/>
    </source>
</evidence>
<dbReference type="AlphaFoldDB" id="A0A834U3S3"/>
<sequence length="86" mass="9742">MLTAKGSESITVVTISLDARVEISTNYKLTNLELGDSSVDYFHGISECVAYTERERANFAIELSRRQWQSARALDVFSRRVVKVEL</sequence>
<comment type="caution">
    <text evidence="1">The sequence shown here is derived from an EMBL/GenBank/DDBJ whole genome shotgun (WGS) entry which is preliminary data.</text>
</comment>
<protein>
    <submittedName>
        <fullName evidence="1">Uncharacterized protein</fullName>
    </submittedName>
</protein>
<reference evidence="1" key="1">
    <citation type="journal article" date="2020" name="G3 (Bethesda)">
        <title>High-Quality Assemblies for Three Invasive Social Wasps from the &lt;i&gt;Vespula&lt;/i&gt; Genus.</title>
        <authorList>
            <person name="Harrop T.W.R."/>
            <person name="Guhlin J."/>
            <person name="McLaughlin G.M."/>
            <person name="Permina E."/>
            <person name="Stockwell P."/>
            <person name="Gilligan J."/>
            <person name="Le Lec M.F."/>
            <person name="Gruber M.A.M."/>
            <person name="Quinn O."/>
            <person name="Lovegrove M."/>
            <person name="Duncan E.J."/>
            <person name="Remnant E.J."/>
            <person name="Van Eeckhoven J."/>
            <person name="Graham B."/>
            <person name="Knapp R.A."/>
            <person name="Langford K.W."/>
            <person name="Kronenberg Z."/>
            <person name="Press M.O."/>
            <person name="Eacker S.M."/>
            <person name="Wilson-Rankin E.E."/>
            <person name="Purcell J."/>
            <person name="Lester P.J."/>
            <person name="Dearden P.K."/>
        </authorList>
    </citation>
    <scope>NUCLEOTIDE SEQUENCE</scope>
    <source>
        <strain evidence="1">Volc-1</strain>
    </source>
</reference>
<name>A0A834U3S3_VESPE</name>
<gene>
    <name evidence="1" type="ORF">H0235_012014</name>
</gene>
<evidence type="ECO:0000313" key="1">
    <source>
        <dbReference type="EMBL" id="KAF7415422.1"/>
    </source>
</evidence>
<accession>A0A834U3S3</accession>